<evidence type="ECO:0000313" key="2">
    <source>
        <dbReference type="Proteomes" id="UP000215914"/>
    </source>
</evidence>
<dbReference type="AlphaFoldDB" id="A0A251UMG2"/>
<keyword evidence="2" id="KW-1185">Reference proteome</keyword>
<dbReference type="InParanoid" id="A0A251UMG2"/>
<reference evidence="2" key="1">
    <citation type="journal article" date="2017" name="Nature">
        <title>The sunflower genome provides insights into oil metabolism, flowering and Asterid evolution.</title>
        <authorList>
            <person name="Badouin H."/>
            <person name="Gouzy J."/>
            <person name="Grassa C.J."/>
            <person name="Murat F."/>
            <person name="Staton S.E."/>
            <person name="Cottret L."/>
            <person name="Lelandais-Briere C."/>
            <person name="Owens G.L."/>
            <person name="Carrere S."/>
            <person name="Mayjonade B."/>
            <person name="Legrand L."/>
            <person name="Gill N."/>
            <person name="Kane N.C."/>
            <person name="Bowers J.E."/>
            <person name="Hubner S."/>
            <person name="Bellec A."/>
            <person name="Berard A."/>
            <person name="Berges H."/>
            <person name="Blanchet N."/>
            <person name="Boniface M.C."/>
            <person name="Brunel D."/>
            <person name="Catrice O."/>
            <person name="Chaidir N."/>
            <person name="Claudel C."/>
            <person name="Donnadieu C."/>
            <person name="Faraut T."/>
            <person name="Fievet G."/>
            <person name="Helmstetter N."/>
            <person name="King M."/>
            <person name="Knapp S.J."/>
            <person name="Lai Z."/>
            <person name="Le Paslier M.C."/>
            <person name="Lippi Y."/>
            <person name="Lorenzon L."/>
            <person name="Mandel J.R."/>
            <person name="Marage G."/>
            <person name="Marchand G."/>
            <person name="Marquand E."/>
            <person name="Bret-Mestries E."/>
            <person name="Morien E."/>
            <person name="Nambeesan S."/>
            <person name="Nguyen T."/>
            <person name="Pegot-Espagnet P."/>
            <person name="Pouilly N."/>
            <person name="Raftis F."/>
            <person name="Sallet E."/>
            <person name="Schiex T."/>
            <person name="Thomas J."/>
            <person name="Vandecasteele C."/>
            <person name="Vares D."/>
            <person name="Vear F."/>
            <person name="Vautrin S."/>
            <person name="Crespi M."/>
            <person name="Mangin B."/>
            <person name="Burke J.M."/>
            <person name="Salse J."/>
            <person name="Munos S."/>
            <person name="Vincourt P."/>
            <person name="Rieseberg L.H."/>
            <person name="Langlade N.B."/>
        </authorList>
    </citation>
    <scope>NUCLEOTIDE SEQUENCE [LARGE SCALE GENOMIC DNA]</scope>
    <source>
        <strain evidence="2">cv. SF193</strain>
    </source>
</reference>
<name>A0A251UMG2_HELAN</name>
<dbReference type="Proteomes" id="UP000215914">
    <property type="component" value="Chromosome 5"/>
</dbReference>
<accession>A0A251UMG2</accession>
<sequence>MDSRLFGFRISFIITNSIQDLTLLQSSSSGFCMKDATDRLIKMIVEEVEENGDGGFMTP</sequence>
<evidence type="ECO:0000313" key="1">
    <source>
        <dbReference type="EMBL" id="OTG24294.1"/>
    </source>
</evidence>
<organism evidence="1 2">
    <name type="scientific">Helianthus annuus</name>
    <name type="common">Common sunflower</name>
    <dbReference type="NCBI Taxonomy" id="4232"/>
    <lineage>
        <taxon>Eukaryota</taxon>
        <taxon>Viridiplantae</taxon>
        <taxon>Streptophyta</taxon>
        <taxon>Embryophyta</taxon>
        <taxon>Tracheophyta</taxon>
        <taxon>Spermatophyta</taxon>
        <taxon>Magnoliopsida</taxon>
        <taxon>eudicotyledons</taxon>
        <taxon>Gunneridae</taxon>
        <taxon>Pentapetalae</taxon>
        <taxon>asterids</taxon>
        <taxon>campanulids</taxon>
        <taxon>Asterales</taxon>
        <taxon>Asteraceae</taxon>
        <taxon>Asteroideae</taxon>
        <taxon>Heliantheae alliance</taxon>
        <taxon>Heliantheae</taxon>
        <taxon>Helianthus</taxon>
    </lineage>
</organism>
<gene>
    <name evidence="1" type="ORF">HannXRQ_Chr05g0135101</name>
</gene>
<protein>
    <submittedName>
        <fullName evidence="1">Uncharacterized protein</fullName>
    </submittedName>
</protein>
<dbReference type="EMBL" id="CM007894">
    <property type="protein sequence ID" value="OTG24294.1"/>
    <property type="molecule type" value="Genomic_DNA"/>
</dbReference>
<proteinExistence type="predicted"/>